<feature type="domain" description="Large ribosomal subunit protein bL12 oligomerization" evidence="5">
    <location>
        <begin position="6"/>
        <end position="41"/>
    </location>
</feature>
<evidence type="ECO:0000259" key="4">
    <source>
        <dbReference type="Pfam" id="PF00542"/>
    </source>
</evidence>
<accession>A0A382S2C0</accession>
<dbReference type="GO" id="GO:0006412">
    <property type="term" value="P:translation"/>
    <property type="evidence" value="ECO:0007669"/>
    <property type="project" value="InterPro"/>
</dbReference>
<evidence type="ECO:0000256" key="1">
    <source>
        <dbReference type="ARBA" id="ARBA00007197"/>
    </source>
</evidence>
<feature type="domain" description="Large ribosomal subunit protein bL12 C-terminal" evidence="4">
    <location>
        <begin position="57"/>
        <end position="126"/>
    </location>
</feature>
<evidence type="ECO:0000259" key="5">
    <source>
        <dbReference type="Pfam" id="PF16320"/>
    </source>
</evidence>
<reference evidence="6" key="1">
    <citation type="submission" date="2018-05" db="EMBL/GenBank/DDBJ databases">
        <authorList>
            <person name="Lanie J.A."/>
            <person name="Ng W.-L."/>
            <person name="Kazmierczak K.M."/>
            <person name="Andrzejewski T.M."/>
            <person name="Davidsen T.M."/>
            <person name="Wayne K.J."/>
            <person name="Tettelin H."/>
            <person name="Glass J.I."/>
            <person name="Rusch D."/>
            <person name="Podicherti R."/>
            <person name="Tsui H.-C.T."/>
            <person name="Winkler M.E."/>
        </authorList>
    </citation>
    <scope>NUCLEOTIDE SEQUENCE</scope>
</reference>
<evidence type="ECO:0000256" key="3">
    <source>
        <dbReference type="ARBA" id="ARBA00023274"/>
    </source>
</evidence>
<organism evidence="6">
    <name type="scientific">marine metagenome</name>
    <dbReference type="NCBI Taxonomy" id="408172"/>
    <lineage>
        <taxon>unclassified sequences</taxon>
        <taxon>metagenomes</taxon>
        <taxon>ecological metagenomes</taxon>
    </lineage>
</organism>
<dbReference type="GO" id="GO:0003735">
    <property type="term" value="F:structural constituent of ribosome"/>
    <property type="evidence" value="ECO:0007669"/>
    <property type="project" value="InterPro"/>
</dbReference>
<dbReference type="SUPFAM" id="SSF48300">
    <property type="entry name" value="Ribosomal protein L7/12, oligomerisation (N-terminal) domain"/>
    <property type="match status" value="1"/>
</dbReference>
<dbReference type="InterPro" id="IPR008932">
    <property type="entry name" value="Ribosomal_bL12_oligo"/>
</dbReference>
<dbReference type="Pfam" id="PF00542">
    <property type="entry name" value="Ribosomal_L12"/>
    <property type="match status" value="1"/>
</dbReference>
<evidence type="ECO:0008006" key="7">
    <source>
        <dbReference type="Google" id="ProtNLM"/>
    </source>
</evidence>
<dbReference type="Pfam" id="PF16320">
    <property type="entry name" value="Ribosomal_L12_N"/>
    <property type="match status" value="1"/>
</dbReference>
<keyword evidence="2" id="KW-0689">Ribosomal protein</keyword>
<dbReference type="GO" id="GO:0022625">
    <property type="term" value="C:cytosolic large ribosomal subunit"/>
    <property type="evidence" value="ECO:0007669"/>
    <property type="project" value="TreeGrafter"/>
</dbReference>
<dbReference type="PANTHER" id="PTHR45987">
    <property type="entry name" value="39S RIBOSOMAL PROTEIN L12"/>
    <property type="match status" value="1"/>
</dbReference>
<evidence type="ECO:0000313" key="6">
    <source>
        <dbReference type="EMBL" id="SVD03278.1"/>
    </source>
</evidence>
<protein>
    <recommendedName>
        <fullName evidence="7">Ribosomal protein L7/L12 C-terminal domain-containing protein</fullName>
    </recommendedName>
</protein>
<comment type="similarity">
    <text evidence="1">Belongs to the bacterial ribosomal protein bL12 family.</text>
</comment>
<dbReference type="PANTHER" id="PTHR45987:SF4">
    <property type="entry name" value="LARGE RIBOSOMAL SUBUNIT PROTEIN BL12M"/>
    <property type="match status" value="1"/>
</dbReference>
<dbReference type="InterPro" id="IPR036235">
    <property type="entry name" value="Ribosomal_bL12_oligo_N_sf"/>
</dbReference>
<dbReference type="InterPro" id="IPR013823">
    <property type="entry name" value="Ribosomal_bL12_C"/>
</dbReference>
<gene>
    <name evidence="6" type="ORF">METZ01_LOCUS356132</name>
</gene>
<name>A0A382S2C0_9ZZZZ</name>
<keyword evidence="3" id="KW-0687">Ribonucleoprotein</keyword>
<dbReference type="SUPFAM" id="SSF54736">
    <property type="entry name" value="ClpS-like"/>
    <property type="match status" value="1"/>
</dbReference>
<dbReference type="InterPro" id="IPR014719">
    <property type="entry name" value="Ribosomal_bL12_C/ClpS-like"/>
</dbReference>
<sequence>MSSELDTLVKQLGNLNVVEAGELAKKLEKAWGLDLDALMSQPAQAQAPVVEEKDTATIILKGFKEGSKIPVLKKIREYMDLGLLEAKNFVEGCIEEPKSVLEEVDKDKANECKDALLEAGALIDIK</sequence>
<proteinExistence type="inferred from homology"/>
<dbReference type="GO" id="GO:0003729">
    <property type="term" value="F:mRNA binding"/>
    <property type="evidence" value="ECO:0007669"/>
    <property type="project" value="TreeGrafter"/>
</dbReference>
<dbReference type="Gene3D" id="1.20.5.710">
    <property type="entry name" value="Single helix bin"/>
    <property type="match status" value="1"/>
</dbReference>
<evidence type="ECO:0000256" key="2">
    <source>
        <dbReference type="ARBA" id="ARBA00022980"/>
    </source>
</evidence>
<dbReference type="Gene3D" id="3.30.1390.10">
    <property type="match status" value="1"/>
</dbReference>
<dbReference type="EMBL" id="UINC01125446">
    <property type="protein sequence ID" value="SVD03278.1"/>
    <property type="molecule type" value="Genomic_DNA"/>
</dbReference>
<dbReference type="AlphaFoldDB" id="A0A382S2C0"/>
<dbReference type="InterPro" id="IPR000206">
    <property type="entry name" value="Ribosomal_bL12"/>
</dbReference>